<evidence type="ECO:0000313" key="3">
    <source>
        <dbReference type="EMBL" id="KEO81156.1"/>
    </source>
</evidence>
<dbReference type="AlphaFoldDB" id="A0A074LG18"/>
<proteinExistence type="predicted"/>
<evidence type="ECO:0000259" key="2">
    <source>
        <dbReference type="Pfam" id="PF13349"/>
    </source>
</evidence>
<feature type="transmembrane region" description="Helical" evidence="1">
    <location>
        <begin position="6"/>
        <end position="27"/>
    </location>
</feature>
<feature type="domain" description="DUF4097" evidence="2">
    <location>
        <begin position="72"/>
        <end position="297"/>
    </location>
</feature>
<protein>
    <recommendedName>
        <fullName evidence="2">DUF4097 domain-containing protein</fullName>
    </recommendedName>
</protein>
<dbReference type="eggNOG" id="COG3595">
    <property type="taxonomic scope" value="Bacteria"/>
</dbReference>
<dbReference type="Pfam" id="PF13349">
    <property type="entry name" value="DUF4097"/>
    <property type="match status" value="1"/>
</dbReference>
<reference evidence="3 4" key="1">
    <citation type="journal article" date="2013" name="Int. J. Syst. Evol. Microbiol.">
        <title>Tumebacillus flagellatus sp. nov., an alpha-amylase/pullulanase-producing bacterium isolated from cassava wastewater.</title>
        <authorList>
            <person name="Wang Q."/>
            <person name="Xie N."/>
            <person name="Qin Y."/>
            <person name="Shen N."/>
            <person name="Zhu J."/>
            <person name="Mi H."/>
            <person name="Huang R."/>
        </authorList>
    </citation>
    <scope>NUCLEOTIDE SEQUENCE [LARGE SCALE GENOMIC DNA]</scope>
    <source>
        <strain evidence="3 4">GST4</strain>
    </source>
</reference>
<keyword evidence="1" id="KW-0472">Membrane</keyword>
<accession>A0A074LG18</accession>
<dbReference type="InterPro" id="IPR025164">
    <property type="entry name" value="Toastrack_DUF4097"/>
</dbReference>
<organism evidence="3 4">
    <name type="scientific">Tumebacillus flagellatus</name>
    <dbReference type="NCBI Taxonomy" id="1157490"/>
    <lineage>
        <taxon>Bacteria</taxon>
        <taxon>Bacillati</taxon>
        <taxon>Bacillota</taxon>
        <taxon>Bacilli</taxon>
        <taxon>Bacillales</taxon>
        <taxon>Alicyclobacillaceae</taxon>
        <taxon>Tumebacillus</taxon>
    </lineage>
</organism>
<dbReference type="Proteomes" id="UP000027931">
    <property type="component" value="Unassembled WGS sequence"/>
</dbReference>
<dbReference type="STRING" id="1157490.EL26_22125"/>
<keyword evidence="1" id="KW-0812">Transmembrane</keyword>
<evidence type="ECO:0000256" key="1">
    <source>
        <dbReference type="SAM" id="Phobius"/>
    </source>
</evidence>
<sequence>MNKRTAIGWTVIALGVIGLIGAGVTYFKPQNVIAQKVAGNLLSKLDHLGEHIGEDAGSNLGSTVTDWSSEGIDTKSEEGDLALDVQNAKQLLVTSEVGTIHIVGSTGTADGNLHYKKGYQGNDNEGAQALQDIRIDVKRDGDTVRVNVHNSKSGWLNLMHADLDISIPDALAVEVSNKVGAIKTENLQNTVNATSDVGSIHIQGYKGSCEAHSKTGQLEISGGQDIQSIQADTNVGRVRLSLPASASLSVTASTNTGRVTNALTLADAKIEKQRVSGRLGDGKGKVSLRSNVGSIEITQE</sequence>
<name>A0A074LG18_9BACL</name>
<comment type="caution">
    <text evidence="3">The sequence shown here is derived from an EMBL/GenBank/DDBJ whole genome shotgun (WGS) entry which is preliminary data.</text>
</comment>
<dbReference type="RefSeq" id="WP_038093932.1">
    <property type="nucleotide sequence ID" value="NZ_JMIR01000044.1"/>
</dbReference>
<dbReference type="OrthoDB" id="2380427at2"/>
<keyword evidence="1" id="KW-1133">Transmembrane helix</keyword>
<evidence type="ECO:0000313" key="4">
    <source>
        <dbReference type="Proteomes" id="UP000027931"/>
    </source>
</evidence>
<keyword evidence="4" id="KW-1185">Reference proteome</keyword>
<gene>
    <name evidence="3" type="ORF">EL26_22125</name>
</gene>
<dbReference type="EMBL" id="JMIR01000044">
    <property type="protein sequence ID" value="KEO81156.1"/>
    <property type="molecule type" value="Genomic_DNA"/>
</dbReference>